<dbReference type="Proteomes" id="UP000006319">
    <property type="component" value="Chromosome 12"/>
</dbReference>
<dbReference type="RefSeq" id="XP_004223656.1">
    <property type="nucleotide sequence ID" value="XM_004223608.1"/>
</dbReference>
<dbReference type="GeneID" id="14694082"/>
<dbReference type="KEGG" id="pcy:PCYB_122760"/>
<protein>
    <submittedName>
        <fullName evidence="1">Merozoite surface protein 7</fullName>
    </submittedName>
</protein>
<reference evidence="1 2" key="1">
    <citation type="journal article" date="2012" name="Nat. Genet.">
        <title>Plasmodium cynomolgi genome sequences provide insight into Plasmodium vivax and the monkey malaria clade.</title>
        <authorList>
            <person name="Tachibana S."/>
            <person name="Sullivan S.A."/>
            <person name="Kawai S."/>
            <person name="Nakamura S."/>
            <person name="Kim H.R."/>
            <person name="Goto N."/>
            <person name="Arisue N."/>
            <person name="Palacpac N.M.Q."/>
            <person name="Honma H."/>
            <person name="Yagi M."/>
            <person name="Tougan T."/>
            <person name="Katakai Y."/>
            <person name="Kaneko O."/>
            <person name="Mita T."/>
            <person name="Kita K."/>
            <person name="Yasutomi Y."/>
            <person name="Sutton P.L."/>
            <person name="Shakhbatyan R."/>
            <person name="Horii T."/>
            <person name="Yasunaga T."/>
            <person name="Barnwell J.W."/>
            <person name="Escalante A.A."/>
            <person name="Carlton J.M."/>
            <person name="Tanabe K."/>
        </authorList>
    </citation>
    <scope>NUCLEOTIDE SEQUENCE [LARGE SCALE GENOMIC DNA]</scope>
    <source>
        <strain evidence="1 2">B</strain>
    </source>
</reference>
<gene>
    <name evidence="1" type="ORF">PCYB_122760</name>
</gene>
<proteinExistence type="predicted"/>
<organism evidence="1 2">
    <name type="scientific">Plasmodium cynomolgi (strain B)</name>
    <dbReference type="NCBI Taxonomy" id="1120755"/>
    <lineage>
        <taxon>Eukaryota</taxon>
        <taxon>Sar</taxon>
        <taxon>Alveolata</taxon>
        <taxon>Apicomplexa</taxon>
        <taxon>Aconoidasida</taxon>
        <taxon>Haemosporida</taxon>
        <taxon>Plasmodiidae</taxon>
        <taxon>Plasmodium</taxon>
        <taxon>Plasmodium (Plasmodium)</taxon>
    </lineage>
</organism>
<dbReference type="OrthoDB" id="387367at2759"/>
<keyword evidence="1" id="KW-0477">Merozoite</keyword>
<name>K6UVV3_PLACD</name>
<accession>K6UVV3</accession>
<evidence type="ECO:0000313" key="2">
    <source>
        <dbReference type="Proteomes" id="UP000006319"/>
    </source>
</evidence>
<dbReference type="AlphaFoldDB" id="K6UVV3"/>
<dbReference type="VEuPathDB" id="PlasmoDB:PCYB_122760"/>
<sequence length="82" mass="9648">MEHDPVHLLMKKLKILYNISMTNSDEIFGKEIELLKKQINQLHQHENETANESTKKTIFGVDKDDLDNYDTDFTDLRKAKVE</sequence>
<dbReference type="EMBL" id="DF157104">
    <property type="protein sequence ID" value="GAB67709.1"/>
    <property type="molecule type" value="Genomic_DNA"/>
</dbReference>
<keyword evidence="2" id="KW-1185">Reference proteome</keyword>
<evidence type="ECO:0000313" key="1">
    <source>
        <dbReference type="EMBL" id="GAB67709.1"/>
    </source>
</evidence>